<protein>
    <recommendedName>
        <fullName evidence="12">Glycosyl hydrolase</fullName>
    </recommendedName>
</protein>
<evidence type="ECO:0000256" key="4">
    <source>
        <dbReference type="ARBA" id="ARBA00023277"/>
    </source>
</evidence>
<dbReference type="InterPro" id="IPR022790">
    <property type="entry name" value="GH26_dom"/>
</dbReference>
<evidence type="ECO:0000256" key="3">
    <source>
        <dbReference type="ARBA" id="ARBA00022801"/>
    </source>
</evidence>
<evidence type="ECO:0000256" key="5">
    <source>
        <dbReference type="ARBA" id="ARBA00023295"/>
    </source>
</evidence>
<keyword evidence="2" id="KW-0732">Signal</keyword>
<dbReference type="Gene3D" id="2.60.120.430">
    <property type="entry name" value="Galactose-binding lectin"/>
    <property type="match status" value="1"/>
</dbReference>
<dbReference type="GO" id="GO:0016985">
    <property type="term" value="F:mannan endo-1,4-beta-mannosidase activity"/>
    <property type="evidence" value="ECO:0007669"/>
    <property type="project" value="InterPro"/>
</dbReference>
<dbReference type="SUPFAM" id="SSF51445">
    <property type="entry name" value="(Trans)glycosidases"/>
    <property type="match status" value="1"/>
</dbReference>
<dbReference type="CDD" id="cd00063">
    <property type="entry name" value="FN3"/>
    <property type="match status" value="1"/>
</dbReference>
<keyword evidence="4" id="KW-0119">Carbohydrate metabolism</keyword>
<dbReference type="InterPro" id="IPR000805">
    <property type="entry name" value="Glyco_hydro_26"/>
</dbReference>
<evidence type="ECO:0000313" key="10">
    <source>
        <dbReference type="EMBL" id="MZQ83678.1"/>
    </source>
</evidence>
<dbReference type="RefSeq" id="WP_161407817.1">
    <property type="nucleotide sequence ID" value="NZ_WTUZ01000020.1"/>
</dbReference>
<comment type="caution">
    <text evidence="10">The sequence shown here is derived from an EMBL/GenBank/DDBJ whole genome shotgun (WGS) entry which is preliminary data.</text>
</comment>
<feature type="domain" description="Fibronectin type-III" evidence="8">
    <location>
        <begin position="322"/>
        <end position="408"/>
    </location>
</feature>
<evidence type="ECO:0008006" key="12">
    <source>
        <dbReference type="Google" id="ProtNLM"/>
    </source>
</evidence>
<dbReference type="GO" id="GO:0006080">
    <property type="term" value="P:substituted mannan metabolic process"/>
    <property type="evidence" value="ECO:0007669"/>
    <property type="project" value="InterPro"/>
</dbReference>
<keyword evidence="6" id="KW-0624">Polysaccharide degradation</keyword>
<evidence type="ECO:0000259" key="9">
    <source>
        <dbReference type="PROSITE" id="PS51764"/>
    </source>
</evidence>
<evidence type="ECO:0000256" key="6">
    <source>
        <dbReference type="ARBA" id="ARBA00023326"/>
    </source>
</evidence>
<dbReference type="Gene3D" id="3.20.20.80">
    <property type="entry name" value="Glycosidases"/>
    <property type="match status" value="1"/>
</dbReference>
<dbReference type="InterPro" id="IPR036116">
    <property type="entry name" value="FN3_sf"/>
</dbReference>
<evidence type="ECO:0000256" key="2">
    <source>
        <dbReference type="ARBA" id="ARBA00022729"/>
    </source>
</evidence>
<dbReference type="FunFam" id="2.60.40.10:FF:001114">
    <property type="entry name" value="Chitinase A1"/>
    <property type="match status" value="1"/>
</dbReference>
<dbReference type="EMBL" id="WTUZ01000020">
    <property type="protein sequence ID" value="MZQ83678.1"/>
    <property type="molecule type" value="Genomic_DNA"/>
</dbReference>
<dbReference type="PROSITE" id="PS50853">
    <property type="entry name" value="FN3"/>
    <property type="match status" value="1"/>
</dbReference>
<dbReference type="PANTHER" id="PTHR40079:SF4">
    <property type="entry name" value="GH26 DOMAIN-CONTAINING PROTEIN-RELATED"/>
    <property type="match status" value="1"/>
</dbReference>
<evidence type="ECO:0000256" key="1">
    <source>
        <dbReference type="ARBA" id="ARBA00007754"/>
    </source>
</evidence>
<dbReference type="InterPro" id="IPR013783">
    <property type="entry name" value="Ig-like_fold"/>
</dbReference>
<dbReference type="PROSITE" id="PS51764">
    <property type="entry name" value="GH26"/>
    <property type="match status" value="1"/>
</dbReference>
<reference evidence="10 11" key="1">
    <citation type="submission" date="2019-12" db="EMBL/GenBank/DDBJ databases">
        <title>Paenibacillus sp. nov. sp. isolated from soil.</title>
        <authorList>
            <person name="Kim J."/>
            <person name="Jeong S.E."/>
            <person name="Jung H.S."/>
            <person name="Jeon C.O."/>
        </authorList>
    </citation>
    <scope>NUCLEOTIDE SEQUENCE [LARGE SCALE GENOMIC DNA]</scope>
    <source>
        <strain evidence="10 11">5J-6</strain>
    </source>
</reference>
<keyword evidence="5 7" id="KW-0326">Glycosidase</keyword>
<dbReference type="PANTHER" id="PTHR40079">
    <property type="entry name" value="MANNAN ENDO-1,4-BETA-MANNOSIDASE E-RELATED"/>
    <property type="match status" value="1"/>
</dbReference>
<evidence type="ECO:0000313" key="11">
    <source>
        <dbReference type="Proteomes" id="UP000481087"/>
    </source>
</evidence>
<proteinExistence type="inferred from homology"/>
<dbReference type="Pfam" id="PF02156">
    <property type="entry name" value="Glyco_hydro_26"/>
    <property type="match status" value="1"/>
</dbReference>
<name>A0A6L8UZM3_9BACL</name>
<evidence type="ECO:0000256" key="7">
    <source>
        <dbReference type="PROSITE-ProRule" id="PRU01100"/>
    </source>
</evidence>
<dbReference type="Pfam" id="PF00041">
    <property type="entry name" value="fn3"/>
    <property type="match status" value="1"/>
</dbReference>
<dbReference type="Gene3D" id="2.60.40.10">
    <property type="entry name" value="Immunoglobulins"/>
    <property type="match status" value="1"/>
</dbReference>
<dbReference type="InterPro" id="IPR003961">
    <property type="entry name" value="FN3_dom"/>
</dbReference>
<feature type="active site" description="Nucleophile" evidence="7">
    <location>
        <position position="258"/>
    </location>
</feature>
<dbReference type="InterPro" id="IPR017853">
    <property type="entry name" value="GH"/>
</dbReference>
<dbReference type="GO" id="GO:0000272">
    <property type="term" value="P:polysaccharide catabolic process"/>
    <property type="evidence" value="ECO:0007669"/>
    <property type="project" value="UniProtKB-KW"/>
</dbReference>
<feature type="domain" description="GH26" evidence="9">
    <location>
        <begin position="10"/>
        <end position="306"/>
    </location>
</feature>
<dbReference type="Proteomes" id="UP000481087">
    <property type="component" value="Unassembled WGS sequence"/>
</dbReference>
<organism evidence="10 11">
    <name type="scientific">Paenibacillus silvestris</name>
    <dbReference type="NCBI Taxonomy" id="2606219"/>
    <lineage>
        <taxon>Bacteria</taxon>
        <taxon>Bacillati</taxon>
        <taxon>Bacillota</taxon>
        <taxon>Bacilli</taxon>
        <taxon>Bacillales</taxon>
        <taxon>Paenibacillaceae</taxon>
        <taxon>Paenibacillus</taxon>
    </lineage>
</organism>
<gene>
    <name evidence="10" type="ORF">GQF01_16315</name>
</gene>
<keyword evidence="3 7" id="KW-0378">Hydrolase</keyword>
<dbReference type="AlphaFoldDB" id="A0A6L8UZM3"/>
<keyword evidence="11" id="KW-1185">Reference proteome</keyword>
<evidence type="ECO:0000259" key="8">
    <source>
        <dbReference type="PROSITE" id="PS50853"/>
    </source>
</evidence>
<dbReference type="SUPFAM" id="SSF49265">
    <property type="entry name" value="Fibronectin type III"/>
    <property type="match status" value="1"/>
</dbReference>
<sequence length="566" mass="62776">MLPINSKASQKTIDVLNYLYTISGSKTLTGIHNWLEDPNGYVNEINKLYGDYPGVAGYEMGPISSQTAAQVTTQRQNVTNAAKKYVQSGGIVTMMWHQNYPLTTYTWSNVQRSTTDAEFNRVCTPGTAEYNWLILEYDKVAVFLKQLRDANIPVLWRPYHEMNGGWFWWGKKQNYRVLWDIMYDRFTNYHGLNNLLWVWNANAPKSSDINPYLTHFVGTSKCDILGTDLYMYGSEPFKQEYYEGLVALSGGKPVAVAEIGQLFPSSAFTNQPKWAWFMVWANHLYDYNTSSQRNALYTTSVTRTLNRSEVTMPAPDIQAPTMPTNLAVSSKTMTSVTLAWTASTDNIGVTGYEIYVNNTTLAGTTTMTSFTVTGLTPNTAYRFLVKAKDAAGNNSAFTPPLTVTTDAIYTNFVRGINFGGSSVTIDEQGWLAGDHAFVFYSSQVKTYENSPAITPVPAVDIASSVMLNSKVYASESSFTVAQTLSNGSYQVYIWSMESYQVNACAFDVALEGVQVTTAPIGLLPLNNWAKYGPYSVSVKDGVLNMDIRRITGDPGITGMAIYTAAV</sequence>
<dbReference type="PRINTS" id="PR00739">
    <property type="entry name" value="GLHYDRLASE26"/>
</dbReference>
<comment type="similarity">
    <text evidence="1 7">Belongs to the glycosyl hydrolase 26 family.</text>
</comment>
<feature type="active site" description="Proton donor" evidence="7">
    <location>
        <position position="161"/>
    </location>
</feature>
<dbReference type="SMART" id="SM00060">
    <property type="entry name" value="FN3"/>
    <property type="match status" value="1"/>
</dbReference>
<accession>A0A6L8UZM3</accession>